<keyword evidence="4" id="KW-0808">Transferase</keyword>
<dbReference type="Pfam" id="PF02518">
    <property type="entry name" value="HATPase_c"/>
    <property type="match status" value="1"/>
</dbReference>
<keyword evidence="10" id="KW-0812">Transmembrane</keyword>
<dbReference type="InterPro" id="IPR036890">
    <property type="entry name" value="HATPase_C_sf"/>
</dbReference>
<dbReference type="RefSeq" id="WP_126553143.1">
    <property type="nucleotide sequence ID" value="NZ_BIFS01000001.1"/>
</dbReference>
<evidence type="ECO:0000256" key="4">
    <source>
        <dbReference type="ARBA" id="ARBA00022679"/>
    </source>
</evidence>
<organism evidence="12 13">
    <name type="scientific">Dictyobacter kobayashii</name>
    <dbReference type="NCBI Taxonomy" id="2014872"/>
    <lineage>
        <taxon>Bacteria</taxon>
        <taxon>Bacillati</taxon>
        <taxon>Chloroflexota</taxon>
        <taxon>Ktedonobacteria</taxon>
        <taxon>Ktedonobacterales</taxon>
        <taxon>Dictyobacteraceae</taxon>
        <taxon>Dictyobacter</taxon>
    </lineage>
</organism>
<dbReference type="EC" id="2.7.13.3" evidence="2"/>
<dbReference type="InterPro" id="IPR003594">
    <property type="entry name" value="HATPase_dom"/>
</dbReference>
<keyword evidence="8" id="KW-0902">Two-component regulatory system</keyword>
<dbReference type="CDD" id="cd16917">
    <property type="entry name" value="HATPase_UhpB-NarQ-NarX-like"/>
    <property type="match status" value="1"/>
</dbReference>
<evidence type="ECO:0000256" key="5">
    <source>
        <dbReference type="ARBA" id="ARBA00022741"/>
    </source>
</evidence>
<evidence type="ECO:0000256" key="9">
    <source>
        <dbReference type="SAM" id="Coils"/>
    </source>
</evidence>
<evidence type="ECO:0000256" key="1">
    <source>
        <dbReference type="ARBA" id="ARBA00000085"/>
    </source>
</evidence>
<comment type="caution">
    <text evidence="12">The sequence shown here is derived from an EMBL/GenBank/DDBJ whole genome shotgun (WGS) entry which is preliminary data.</text>
</comment>
<keyword evidence="6 12" id="KW-0418">Kinase</keyword>
<evidence type="ECO:0000256" key="8">
    <source>
        <dbReference type="ARBA" id="ARBA00023012"/>
    </source>
</evidence>
<comment type="catalytic activity">
    <reaction evidence="1">
        <text>ATP + protein L-histidine = ADP + protein N-phospho-L-histidine.</text>
        <dbReference type="EC" id="2.7.13.3"/>
    </reaction>
</comment>
<keyword evidence="13" id="KW-1185">Reference proteome</keyword>
<evidence type="ECO:0000256" key="3">
    <source>
        <dbReference type="ARBA" id="ARBA00022553"/>
    </source>
</evidence>
<dbReference type="Gene3D" id="1.20.5.1930">
    <property type="match status" value="1"/>
</dbReference>
<accession>A0A402AQU5</accession>
<dbReference type="InterPro" id="IPR011712">
    <property type="entry name" value="Sig_transdc_His_kin_sub3_dim/P"/>
</dbReference>
<dbReference type="GO" id="GO:0005524">
    <property type="term" value="F:ATP binding"/>
    <property type="evidence" value="ECO:0007669"/>
    <property type="project" value="UniProtKB-KW"/>
</dbReference>
<feature type="transmembrane region" description="Helical" evidence="10">
    <location>
        <begin position="113"/>
        <end position="129"/>
    </location>
</feature>
<dbReference type="SMART" id="SM00387">
    <property type="entry name" value="HATPase_c"/>
    <property type="match status" value="1"/>
</dbReference>
<keyword evidence="5" id="KW-0547">Nucleotide-binding</keyword>
<evidence type="ECO:0000256" key="7">
    <source>
        <dbReference type="ARBA" id="ARBA00022840"/>
    </source>
</evidence>
<keyword evidence="10" id="KW-1133">Transmembrane helix</keyword>
<dbReference type="PANTHER" id="PTHR24421">
    <property type="entry name" value="NITRATE/NITRITE SENSOR PROTEIN NARX-RELATED"/>
    <property type="match status" value="1"/>
</dbReference>
<proteinExistence type="predicted"/>
<keyword evidence="3" id="KW-0597">Phosphoprotein</keyword>
<feature type="coiled-coil region" evidence="9">
    <location>
        <begin position="190"/>
        <end position="220"/>
    </location>
</feature>
<dbReference type="InterPro" id="IPR050482">
    <property type="entry name" value="Sensor_HK_TwoCompSys"/>
</dbReference>
<feature type="transmembrane region" description="Helical" evidence="10">
    <location>
        <begin position="89"/>
        <end position="107"/>
    </location>
</feature>
<dbReference type="AlphaFoldDB" id="A0A402AQU5"/>
<feature type="domain" description="Histidine kinase/HSP90-like ATPase" evidence="11">
    <location>
        <begin position="327"/>
        <end position="421"/>
    </location>
</feature>
<evidence type="ECO:0000313" key="13">
    <source>
        <dbReference type="Proteomes" id="UP000287188"/>
    </source>
</evidence>
<dbReference type="EMBL" id="BIFS01000001">
    <property type="protein sequence ID" value="GCE21468.1"/>
    <property type="molecule type" value="Genomic_DNA"/>
</dbReference>
<dbReference type="Pfam" id="PF07730">
    <property type="entry name" value="HisKA_3"/>
    <property type="match status" value="1"/>
</dbReference>
<protein>
    <recommendedName>
        <fullName evidence="2">histidine kinase</fullName>
        <ecNumber evidence="2">2.7.13.3</ecNumber>
    </recommendedName>
</protein>
<dbReference type="GO" id="GO:0000155">
    <property type="term" value="F:phosphorelay sensor kinase activity"/>
    <property type="evidence" value="ECO:0007669"/>
    <property type="project" value="InterPro"/>
</dbReference>
<evidence type="ECO:0000256" key="10">
    <source>
        <dbReference type="SAM" id="Phobius"/>
    </source>
</evidence>
<keyword evidence="10" id="KW-0472">Membrane</keyword>
<evidence type="ECO:0000256" key="6">
    <source>
        <dbReference type="ARBA" id="ARBA00022777"/>
    </source>
</evidence>
<keyword evidence="9" id="KW-0175">Coiled coil</keyword>
<dbReference type="GO" id="GO:0016020">
    <property type="term" value="C:membrane"/>
    <property type="evidence" value="ECO:0007669"/>
    <property type="project" value="InterPro"/>
</dbReference>
<dbReference type="Proteomes" id="UP000287188">
    <property type="component" value="Unassembled WGS sequence"/>
</dbReference>
<sequence>MKRIKDAQPAMPLLLWLIPLYIWAIFSLWSGSSQQCINSTQATKSLCTSLDFVELLSTHSLSIVALTGLVALHGGCFWLARKEKIAPRLAWPYLVVQAVLILLLGAVIGNENFILLIYLALILGATGMLPQARATLIVASLLFIAKALVSTFAQGSWDAFLDNMRVDSTAPLFMFVVGYLVLYIQQGQLYEKLQKSHAALEEANTRLEVSTRQITILTRQNERQRLAREWHDTLAQNLLSLIRQLDVAKSHLAHQRSERASEIVSETAASARLALAQARAAISDLRTNVPTPETLREMVQQEIERFTDATGIICVAELDALPETPPACCEHVLRTITEGLNNIARHAQANHVWITLVRHAQELELEIRDDGIGLPDLAAIGSGHYGLVGLRERARQVMGQFEIQSVPGQGTLLAMTFPTNAEEVEA</sequence>
<feature type="transmembrane region" description="Helical" evidence="10">
    <location>
        <begin position="169"/>
        <end position="185"/>
    </location>
</feature>
<dbReference type="SUPFAM" id="SSF55874">
    <property type="entry name" value="ATPase domain of HSP90 chaperone/DNA topoisomerase II/histidine kinase"/>
    <property type="match status" value="1"/>
</dbReference>
<dbReference type="OrthoDB" id="163206at2"/>
<feature type="transmembrane region" description="Helical" evidence="10">
    <location>
        <begin position="57"/>
        <end position="80"/>
    </location>
</feature>
<evidence type="ECO:0000259" key="11">
    <source>
        <dbReference type="SMART" id="SM00387"/>
    </source>
</evidence>
<feature type="transmembrane region" description="Helical" evidence="10">
    <location>
        <begin position="136"/>
        <end position="157"/>
    </location>
</feature>
<dbReference type="PANTHER" id="PTHR24421:SF10">
    <property type="entry name" value="NITRATE_NITRITE SENSOR PROTEIN NARQ"/>
    <property type="match status" value="1"/>
</dbReference>
<name>A0A402AQU5_9CHLR</name>
<keyword evidence="7" id="KW-0067">ATP-binding</keyword>
<evidence type="ECO:0000313" key="12">
    <source>
        <dbReference type="EMBL" id="GCE21468.1"/>
    </source>
</evidence>
<evidence type="ECO:0000256" key="2">
    <source>
        <dbReference type="ARBA" id="ARBA00012438"/>
    </source>
</evidence>
<gene>
    <name evidence="12" type="primary">ydfH</name>
    <name evidence="12" type="ORF">KDK_52680</name>
</gene>
<dbReference type="Gene3D" id="3.30.565.10">
    <property type="entry name" value="Histidine kinase-like ATPase, C-terminal domain"/>
    <property type="match status" value="1"/>
</dbReference>
<dbReference type="GO" id="GO:0046983">
    <property type="term" value="F:protein dimerization activity"/>
    <property type="evidence" value="ECO:0007669"/>
    <property type="project" value="InterPro"/>
</dbReference>
<reference evidence="13" key="1">
    <citation type="submission" date="2018-12" db="EMBL/GenBank/DDBJ databases">
        <title>Tengunoibacter tsumagoiensis gen. nov., sp. nov., Dictyobacter kobayashii sp. nov., D. alpinus sp. nov., and D. joshuensis sp. nov. and description of Dictyobacteraceae fam. nov. within the order Ktedonobacterales isolated from Tengu-no-mugimeshi.</title>
        <authorList>
            <person name="Wang C.M."/>
            <person name="Zheng Y."/>
            <person name="Sakai Y."/>
            <person name="Toyoda A."/>
            <person name="Minakuchi Y."/>
            <person name="Abe K."/>
            <person name="Yokota A."/>
            <person name="Yabe S."/>
        </authorList>
    </citation>
    <scope>NUCLEOTIDE SEQUENCE [LARGE SCALE GENOMIC DNA]</scope>
    <source>
        <strain evidence="13">Uno11</strain>
    </source>
</reference>